<dbReference type="SUPFAM" id="SSF49313">
    <property type="entry name" value="Cadherin-like"/>
    <property type="match status" value="1"/>
</dbReference>
<dbReference type="GO" id="GO:0005509">
    <property type="term" value="F:calcium ion binding"/>
    <property type="evidence" value="ECO:0007669"/>
    <property type="project" value="InterPro"/>
</dbReference>
<comment type="caution">
    <text evidence="1">The sequence shown here is derived from an EMBL/GenBank/DDBJ whole genome shotgun (WGS) entry which is preliminary data.</text>
</comment>
<reference evidence="2" key="1">
    <citation type="submission" date="2012-11" db="EMBL/GenBank/DDBJ databases">
        <authorList>
            <person name="Lucero-Rivera Y.E."/>
            <person name="Tovar-Ramirez D."/>
        </authorList>
    </citation>
    <scope>NUCLEOTIDE SEQUENCE [LARGE SCALE GENOMIC DNA]</scope>
    <source>
        <strain evidence="2">Araruama</strain>
    </source>
</reference>
<dbReference type="PANTHER" id="PTHR45739">
    <property type="entry name" value="MATRIX PROTEIN, PUTATIVE-RELATED"/>
    <property type="match status" value="1"/>
</dbReference>
<dbReference type="Gene3D" id="2.60.40.2810">
    <property type="match status" value="1"/>
</dbReference>
<proteinExistence type="predicted"/>
<dbReference type="GO" id="GO:0009653">
    <property type="term" value="P:anatomical structure morphogenesis"/>
    <property type="evidence" value="ECO:0007669"/>
    <property type="project" value="TreeGrafter"/>
</dbReference>
<organism evidence="1 2">
    <name type="scientific">Candidatus Magnetoglobus multicellularis str. Araruama</name>
    <dbReference type="NCBI Taxonomy" id="890399"/>
    <lineage>
        <taxon>Bacteria</taxon>
        <taxon>Pseudomonadati</taxon>
        <taxon>Thermodesulfobacteriota</taxon>
        <taxon>Desulfobacteria</taxon>
        <taxon>Desulfobacterales</taxon>
        <taxon>Desulfobacteraceae</taxon>
        <taxon>Candidatus Magnetoglobus</taxon>
    </lineage>
</organism>
<feature type="non-terminal residue" evidence="1">
    <location>
        <position position="498"/>
    </location>
</feature>
<dbReference type="GO" id="GO:0016020">
    <property type="term" value="C:membrane"/>
    <property type="evidence" value="ECO:0007669"/>
    <property type="project" value="InterPro"/>
</dbReference>
<sequence>LENSYYFIKPVNDAPVCIFSTQYTNEDNSLSDILHASDSENDPLTFEIVQYPQNGVLHLTDPENGLYQYLPDRNFFGTDRFTFKANDANVSSESAELTIIIHPVNDAPVSQPFAITTNEDAIYKGQLAATDIDQDQLSFHIDQQPQHGSVIIMNSLTGEFQYMPQTNINGVDLFSFSVSDGHTVSTVSQVDVQIIPVNDPPISLNDDITLNEDQVIQHQLLANDVDSESLSFTIVSQTEKGMISLDASTGIFTYTPFNNVYGMDQFSFQAGDGSHLSNNAVIHLNIQPVDDPPGVENMAYTINEDSLLSANLFATTDNDSPLEYGINQMPEKGTLQLVDFNKGSFIYKPFANVNGSDQFSYYAKANQLESSKAIVHITIAPVNDPPVASSQEIELLANVASAITMTGKDIDNDQSQLTYTIINAPQHGTISGTEPFINYVPDEDYIGFDVIKFVVNDSKNNSSIASLLLYIGLPTADIITVEDTLVHFDISAQTQGLA</sequence>
<gene>
    <name evidence="1" type="ORF">OMM_12965</name>
</gene>
<accession>A0A1V1NUS1</accession>
<dbReference type="Gene3D" id="2.60.40.3440">
    <property type="match status" value="3"/>
</dbReference>
<dbReference type="PANTHER" id="PTHR45739:SF8">
    <property type="entry name" value="FRAS1-RELATED EXTRACELLULAR MATRIX PROTEIN 1"/>
    <property type="match status" value="1"/>
</dbReference>
<feature type="non-terminal residue" evidence="1">
    <location>
        <position position="1"/>
    </location>
</feature>
<evidence type="ECO:0000313" key="2">
    <source>
        <dbReference type="Proteomes" id="UP000189670"/>
    </source>
</evidence>
<dbReference type="Pfam" id="PF17963">
    <property type="entry name" value="Big_9"/>
    <property type="match status" value="5"/>
</dbReference>
<name>A0A1V1NUS1_9BACT</name>
<dbReference type="InterPro" id="IPR015919">
    <property type="entry name" value="Cadherin-like_sf"/>
</dbReference>
<dbReference type="Proteomes" id="UP000189670">
    <property type="component" value="Unassembled WGS sequence"/>
</dbReference>
<dbReference type="EMBL" id="ATBP01002083">
    <property type="protein sequence ID" value="ETR66308.1"/>
    <property type="molecule type" value="Genomic_DNA"/>
</dbReference>
<dbReference type="AlphaFoldDB" id="A0A1V1NUS1"/>
<dbReference type="InterPro" id="IPR051561">
    <property type="entry name" value="FRAS1_ECM"/>
</dbReference>
<evidence type="ECO:0000313" key="1">
    <source>
        <dbReference type="EMBL" id="ETR66308.1"/>
    </source>
</evidence>
<dbReference type="NCBIfam" id="NF012211">
    <property type="entry name" value="tand_rpt_95"/>
    <property type="match status" value="4"/>
</dbReference>
<protein>
    <submittedName>
        <fullName evidence="1">Fibronectin, type III domain-containing protein</fullName>
    </submittedName>
</protein>